<protein>
    <recommendedName>
        <fullName evidence="4">OB domain-containing protein</fullName>
    </recommendedName>
</protein>
<dbReference type="Gene3D" id="2.40.50.140">
    <property type="entry name" value="Nucleic acid-binding proteins"/>
    <property type="match status" value="1"/>
</dbReference>
<organism evidence="1">
    <name type="scientific">Photinus pyralis</name>
    <name type="common">Common eastern firefly</name>
    <name type="synonym">Lampyris pyralis</name>
    <dbReference type="NCBI Taxonomy" id="7054"/>
    <lineage>
        <taxon>Eukaryota</taxon>
        <taxon>Metazoa</taxon>
        <taxon>Ecdysozoa</taxon>
        <taxon>Arthropoda</taxon>
        <taxon>Hexapoda</taxon>
        <taxon>Insecta</taxon>
        <taxon>Pterygota</taxon>
        <taxon>Neoptera</taxon>
        <taxon>Endopterygota</taxon>
        <taxon>Coleoptera</taxon>
        <taxon>Polyphaga</taxon>
        <taxon>Elateriformia</taxon>
        <taxon>Elateroidea</taxon>
        <taxon>Lampyridae</taxon>
        <taxon>Lampyrinae</taxon>
        <taxon>Photinus</taxon>
    </lineage>
</organism>
<dbReference type="OrthoDB" id="6772813at2759"/>
<accession>A0A1Y1M2U3</accession>
<evidence type="ECO:0000313" key="1">
    <source>
        <dbReference type="EMBL" id="JAV78176.1"/>
    </source>
</evidence>
<dbReference type="InterPro" id="IPR012340">
    <property type="entry name" value="NA-bd_OB-fold"/>
</dbReference>
<dbReference type="EMBL" id="VVIM01000006">
    <property type="protein sequence ID" value="KAB0798071.1"/>
    <property type="molecule type" value="Genomic_DNA"/>
</dbReference>
<reference evidence="2" key="3">
    <citation type="submission" date="2019-08" db="EMBL/GenBank/DDBJ databases">
        <authorList>
            <consortium name="Photinus pyralis genome working group"/>
            <person name="Fallon T.R."/>
            <person name="Sander Lower S.E."/>
            <person name="Weng J.-K."/>
        </authorList>
    </citation>
    <scope>NUCLEOTIDE SEQUENCE</scope>
    <source>
        <strain evidence="2">1611_PpyrPB1</strain>
        <tissue evidence="2">Whole body</tissue>
    </source>
</reference>
<evidence type="ECO:0008006" key="4">
    <source>
        <dbReference type="Google" id="ProtNLM"/>
    </source>
</evidence>
<keyword evidence="3" id="KW-1185">Reference proteome</keyword>
<dbReference type="AlphaFoldDB" id="A0A1Y1M2U3"/>
<sequence>MELSSGVAPCTGLLGYSSGPHECIEPPASFADVKQQDNGEYCKLQDDEIPAETEVLTSKYQVQEMKMKKHREKRILKLFISHILDDSKIKLSSEKENYFCMGQMIFKKVYVRGIITSVNLIKNGTHTFSVDDGTGTLDCFLFKNTPLEELRSKTLELIEDNTQLLQRESNPMHRACLMMLQNTKAQFKEFIPYKDFALGDTVELIGKLNEYLTKRNCAVQSIQKVDSNFNSSYYEDLDYLYNTVYL</sequence>
<name>A0A1Y1M2U3_PHOPY</name>
<dbReference type="InParanoid" id="A0A1Y1M2U3"/>
<gene>
    <name evidence="2" type="ORF">PPYR_09064</name>
</gene>
<dbReference type="SUPFAM" id="SSF50249">
    <property type="entry name" value="Nucleic acid-binding proteins"/>
    <property type="match status" value="1"/>
</dbReference>
<evidence type="ECO:0000313" key="3">
    <source>
        <dbReference type="Proteomes" id="UP000327044"/>
    </source>
</evidence>
<reference evidence="1" key="1">
    <citation type="journal article" date="2016" name="Sci. Rep.">
        <title>Molecular characterization of firefly nuptial gifts: a multi-omics approach sheds light on postcopulatory sexual selection.</title>
        <authorList>
            <person name="Al-Wathiqui N."/>
            <person name="Fallon T.R."/>
            <person name="South A."/>
            <person name="Weng J.K."/>
            <person name="Lewis S.M."/>
        </authorList>
    </citation>
    <scope>NUCLEOTIDE SEQUENCE</scope>
</reference>
<proteinExistence type="predicted"/>
<evidence type="ECO:0000313" key="2">
    <source>
        <dbReference type="EMBL" id="KAB0798071.1"/>
    </source>
</evidence>
<reference evidence="2 3" key="2">
    <citation type="journal article" date="2018" name="Elife">
        <title>Firefly genomes illuminate parallel origins of bioluminescence in beetles.</title>
        <authorList>
            <person name="Fallon T.R."/>
            <person name="Lower S.E."/>
            <person name="Chang C.H."/>
            <person name="Bessho-Uehara M."/>
            <person name="Martin G.J."/>
            <person name="Bewick A.J."/>
            <person name="Behringer M."/>
            <person name="Debat H.J."/>
            <person name="Wong I."/>
            <person name="Day J.C."/>
            <person name="Suvorov A."/>
            <person name="Silva C.J."/>
            <person name="Stanger-Hall K.F."/>
            <person name="Hall D.W."/>
            <person name="Schmitz R.J."/>
            <person name="Nelson D.R."/>
            <person name="Lewis S.M."/>
            <person name="Shigenobu S."/>
            <person name="Bybee S.M."/>
            <person name="Larracuente A.M."/>
            <person name="Oba Y."/>
            <person name="Weng J.K."/>
        </authorList>
    </citation>
    <scope>NUCLEOTIDE SEQUENCE [LARGE SCALE GENOMIC DNA]</scope>
    <source>
        <strain evidence="2">1611_PpyrPB1</strain>
        <tissue evidence="2">Whole body</tissue>
    </source>
</reference>
<dbReference type="Proteomes" id="UP000327044">
    <property type="component" value="Unassembled WGS sequence"/>
</dbReference>
<dbReference type="EMBL" id="GEZM01044505">
    <property type="protein sequence ID" value="JAV78176.1"/>
    <property type="molecule type" value="Transcribed_RNA"/>
</dbReference>